<organism evidence="7 8">
    <name type="scientific">Cladonia borealis</name>
    <dbReference type="NCBI Taxonomy" id="184061"/>
    <lineage>
        <taxon>Eukaryota</taxon>
        <taxon>Fungi</taxon>
        <taxon>Dikarya</taxon>
        <taxon>Ascomycota</taxon>
        <taxon>Pezizomycotina</taxon>
        <taxon>Lecanoromycetes</taxon>
        <taxon>OSLEUM clade</taxon>
        <taxon>Lecanoromycetidae</taxon>
        <taxon>Lecanorales</taxon>
        <taxon>Lecanorineae</taxon>
        <taxon>Cladoniaceae</taxon>
        <taxon>Cladonia</taxon>
    </lineage>
</organism>
<dbReference type="InterPro" id="IPR036855">
    <property type="entry name" value="Znf_CCCH_sf"/>
</dbReference>
<evidence type="ECO:0000256" key="1">
    <source>
        <dbReference type="ARBA" id="ARBA00022723"/>
    </source>
</evidence>
<feature type="compositionally biased region" description="Acidic residues" evidence="5">
    <location>
        <begin position="329"/>
        <end position="351"/>
    </location>
</feature>
<keyword evidence="3 4" id="KW-0862">Zinc</keyword>
<feature type="region of interest" description="Disordered" evidence="5">
    <location>
        <begin position="1"/>
        <end position="20"/>
    </location>
</feature>
<evidence type="ECO:0000256" key="4">
    <source>
        <dbReference type="PROSITE-ProRule" id="PRU00723"/>
    </source>
</evidence>
<feature type="region of interest" description="Disordered" evidence="5">
    <location>
        <begin position="689"/>
        <end position="720"/>
    </location>
</feature>
<feature type="region of interest" description="Disordered" evidence="5">
    <location>
        <begin position="999"/>
        <end position="1064"/>
    </location>
</feature>
<feature type="compositionally biased region" description="Polar residues" evidence="5">
    <location>
        <begin position="68"/>
        <end position="78"/>
    </location>
</feature>
<evidence type="ECO:0000256" key="3">
    <source>
        <dbReference type="ARBA" id="ARBA00022833"/>
    </source>
</evidence>
<feature type="region of interest" description="Disordered" evidence="5">
    <location>
        <begin position="283"/>
        <end position="363"/>
    </location>
</feature>
<dbReference type="GO" id="GO:0008270">
    <property type="term" value="F:zinc ion binding"/>
    <property type="evidence" value="ECO:0007669"/>
    <property type="project" value="UniProtKB-KW"/>
</dbReference>
<feature type="compositionally biased region" description="Polar residues" evidence="5">
    <location>
        <begin position="619"/>
        <end position="632"/>
    </location>
</feature>
<dbReference type="PROSITE" id="PS50103">
    <property type="entry name" value="ZF_C3H1"/>
    <property type="match status" value="1"/>
</dbReference>
<feature type="compositionally biased region" description="Low complexity" evidence="5">
    <location>
        <begin position="580"/>
        <end position="599"/>
    </location>
</feature>
<dbReference type="EMBL" id="JAFEKC020000001">
    <property type="protein sequence ID" value="KAK0517453.1"/>
    <property type="molecule type" value="Genomic_DNA"/>
</dbReference>
<keyword evidence="2 4" id="KW-0863">Zinc-finger</keyword>
<dbReference type="Proteomes" id="UP001166286">
    <property type="component" value="Unassembled WGS sequence"/>
</dbReference>
<evidence type="ECO:0000256" key="2">
    <source>
        <dbReference type="ARBA" id="ARBA00022771"/>
    </source>
</evidence>
<feature type="compositionally biased region" description="Basic and acidic residues" evidence="5">
    <location>
        <begin position="283"/>
        <end position="299"/>
    </location>
</feature>
<protein>
    <recommendedName>
        <fullName evidence="6">C3H1-type domain-containing protein</fullName>
    </recommendedName>
</protein>
<feature type="region of interest" description="Disordered" evidence="5">
    <location>
        <begin position="742"/>
        <end position="763"/>
    </location>
</feature>
<feature type="zinc finger region" description="C3H1-type" evidence="4">
    <location>
        <begin position="1057"/>
        <end position="1082"/>
    </location>
</feature>
<feature type="region of interest" description="Disordered" evidence="5">
    <location>
        <begin position="33"/>
        <end position="78"/>
    </location>
</feature>
<feature type="compositionally biased region" description="Acidic residues" evidence="5">
    <location>
        <begin position="774"/>
        <end position="788"/>
    </location>
</feature>
<dbReference type="AlphaFoldDB" id="A0AA39V5P9"/>
<feature type="compositionally biased region" description="Low complexity" evidence="5">
    <location>
        <begin position="633"/>
        <end position="648"/>
    </location>
</feature>
<reference evidence="7" key="1">
    <citation type="submission" date="2023-03" db="EMBL/GenBank/DDBJ databases">
        <title>Complete genome of Cladonia borealis.</title>
        <authorList>
            <person name="Park H."/>
        </authorList>
    </citation>
    <scope>NUCLEOTIDE SEQUENCE</scope>
    <source>
        <strain evidence="7">ANT050790</strain>
    </source>
</reference>
<comment type="caution">
    <text evidence="7">The sequence shown here is derived from an EMBL/GenBank/DDBJ whole genome shotgun (WGS) entry which is preliminary data.</text>
</comment>
<feature type="region of interest" description="Disordered" evidence="5">
    <location>
        <begin position="771"/>
        <end position="790"/>
    </location>
</feature>
<keyword evidence="1 4" id="KW-0479">Metal-binding</keyword>
<feature type="compositionally biased region" description="Basic and acidic residues" evidence="5">
    <location>
        <begin position="697"/>
        <end position="720"/>
    </location>
</feature>
<feature type="compositionally biased region" description="Basic and acidic residues" evidence="5">
    <location>
        <begin position="748"/>
        <end position="761"/>
    </location>
</feature>
<gene>
    <name evidence="7" type="ORF">JMJ35_000608</name>
</gene>
<feature type="domain" description="C3H1-type" evidence="6">
    <location>
        <begin position="1057"/>
        <end position="1082"/>
    </location>
</feature>
<dbReference type="Pfam" id="PF18345">
    <property type="entry name" value="zf_CCCH_4"/>
    <property type="match status" value="1"/>
</dbReference>
<feature type="compositionally biased region" description="Polar residues" evidence="5">
    <location>
        <begin position="48"/>
        <end position="60"/>
    </location>
</feature>
<dbReference type="InterPro" id="IPR000571">
    <property type="entry name" value="Znf_CCCH"/>
</dbReference>
<evidence type="ECO:0000313" key="7">
    <source>
        <dbReference type="EMBL" id="KAK0517453.1"/>
    </source>
</evidence>
<evidence type="ECO:0000256" key="5">
    <source>
        <dbReference type="SAM" id="MobiDB-lite"/>
    </source>
</evidence>
<feature type="region of interest" description="Disordered" evidence="5">
    <location>
        <begin position="538"/>
        <end position="668"/>
    </location>
</feature>
<proteinExistence type="predicted"/>
<keyword evidence="8" id="KW-1185">Reference proteome</keyword>
<feature type="region of interest" description="Disordered" evidence="5">
    <location>
        <begin position="844"/>
        <end position="877"/>
    </location>
</feature>
<evidence type="ECO:0000313" key="8">
    <source>
        <dbReference type="Proteomes" id="UP001166286"/>
    </source>
</evidence>
<evidence type="ECO:0000259" key="6">
    <source>
        <dbReference type="PROSITE" id="PS50103"/>
    </source>
</evidence>
<accession>A0AA39V5P9</accession>
<feature type="compositionally biased region" description="Basic and acidic residues" evidence="5">
    <location>
        <begin position="566"/>
        <end position="579"/>
    </location>
</feature>
<feature type="compositionally biased region" description="Low complexity" evidence="5">
    <location>
        <begin position="1007"/>
        <end position="1020"/>
    </location>
</feature>
<sequence length="1082" mass="120720">MDPRQQNQDFPGNNAQRVGANYSFNGAQNDAFSTFVNTDNDNAFDPPWNSQAFPSNQQPVNGFDQGNHGWQQHPYQSPNLLSMNNYSIQPRDYEQPFSRSPAPFDYSGFDSTHTQTFSPSAYDASLNFSQIPLSNNPQYDYAGQQGLQQQQHHDTISPQALQNYSTSFTQSTPEDSRQPQNLHYGSALPVRRASNTEAVPFNQQDWITLASAMPESIVAKGMHIKPTVGLTNATKSIRLDGFTFVGNSTLASSATKATVPKIKRRRSLKEFRRLLEAEKGTDPWHRDREPVLKKLKVTEAKLSGPRSAARPPHSRTGTTTDSASPSESSDSDSDDDSEYYSESDVAIETEEPSPLPPTRPADPSKAVEYDVIKAVWAPKNTGLSGAVIRTALTEYWDIFKGIRDKWKIKSNALQQAIEKKDQANSKAYERRVLEQRRLLESCIRLTLKHGHPDIIEKLGENPAFLLIFYQFLADRFKDSEYTGSLVASMLELMTRCVTIDQSILEKTKMDKALPRLVRRGDDQGKKFAQEILDNAASITKQKTTGEKSATNGVSTKSSSNGPRSSEANETKTTRLEVKKTSTLSSKSSSTTNSKSANNSDARQTTAKADAKPTSKVLGTESSNKPKANVITTKPSAFFSSLKSASKKPGTSSKLEDGKPSTGNEVKAEVVAEPPKPAFSFSATMANLHAQKDAAPVKAEETRKPETPEEKRKRLRKEERRKLRVSFKPDDILVQIREFVHDPEEELGHEDSQVRDVGDSRGEGQMLKMHKDLELMDEDEDYEPPEEVLPDWYIPTPIDFSVIEVAELTRNYTSRGGNAEITSEERARQEQRELTTLMVVYSSNFDIPPSPREPSDIFSGEHSTEESFGSPMEQTKERETQYYAQLNSQRLPAEPPQPDISSLLRIISQQNQAQPVPQPQPVVPPPATGLEAIFAQFAQVNQQQAPNMQVPQPVQQQAPSFDLHAALAGLQQSNQAPNPYNVPQPPQVPDLASILAQVTNQSAPQVPQMQGYGFQNQYQNGNDRKRQYDQDEADNDYNKSKRARGGGGPEKKKFQYHGPPRLPCKFWQEGKCRKGDECTYLHE</sequence>
<dbReference type="SUPFAM" id="SSF90229">
    <property type="entry name" value="CCCH zinc finger"/>
    <property type="match status" value="1"/>
</dbReference>
<name>A0AA39V5P9_9LECA</name>
<feature type="compositionally biased region" description="Polar residues" evidence="5">
    <location>
        <begin position="538"/>
        <end position="565"/>
    </location>
</feature>